<gene>
    <name evidence="3" type="ORF">EFE23_26940</name>
</gene>
<evidence type="ECO:0000313" key="3">
    <source>
        <dbReference type="EMBL" id="RNL86728.1"/>
    </source>
</evidence>
<reference evidence="3 4" key="1">
    <citation type="submission" date="2018-11" db="EMBL/GenBank/DDBJ databases">
        <title>Micromonospora sp. PPF5-17, a new actinomycetes isolated from a hot spring soil.</title>
        <authorList>
            <person name="Thawai C."/>
        </authorList>
    </citation>
    <scope>NUCLEOTIDE SEQUENCE [LARGE SCALE GENOMIC DNA]</scope>
    <source>
        <strain evidence="3 4">PPF5-17</strain>
    </source>
</reference>
<dbReference type="CDD" id="cd18032">
    <property type="entry name" value="DEXHc_RE_I_III_res"/>
    <property type="match status" value="1"/>
</dbReference>
<protein>
    <submittedName>
        <fullName evidence="3">DEAD/DEAH box helicase</fullName>
    </submittedName>
</protein>
<dbReference type="InterPro" id="IPR006935">
    <property type="entry name" value="Helicase/UvrB_N"/>
</dbReference>
<evidence type="ECO:0000259" key="2">
    <source>
        <dbReference type="PROSITE" id="PS51192"/>
    </source>
</evidence>
<dbReference type="Gene3D" id="3.90.1570.30">
    <property type="match status" value="1"/>
</dbReference>
<dbReference type="InterPro" id="IPR013670">
    <property type="entry name" value="EcoEI_R_C_dom"/>
</dbReference>
<comment type="caution">
    <text evidence="3">The sequence shown here is derived from an EMBL/GenBank/DDBJ whole genome shotgun (WGS) entry which is preliminary data.</text>
</comment>
<dbReference type="PANTHER" id="PTHR47396">
    <property type="entry name" value="TYPE I RESTRICTION ENZYME ECOKI R PROTEIN"/>
    <property type="match status" value="1"/>
</dbReference>
<keyword evidence="3" id="KW-0547">Nucleotide-binding</keyword>
<dbReference type="PANTHER" id="PTHR47396:SF1">
    <property type="entry name" value="ATP-DEPENDENT HELICASE IRC3-RELATED"/>
    <property type="match status" value="1"/>
</dbReference>
<dbReference type="CDD" id="cd18799">
    <property type="entry name" value="SF2_C_EcoAI-like"/>
    <property type="match status" value="1"/>
</dbReference>
<feature type="domain" description="Helicase ATP-binding" evidence="2">
    <location>
        <begin position="186"/>
        <end position="357"/>
    </location>
</feature>
<feature type="region of interest" description="Disordered" evidence="1">
    <location>
        <begin position="564"/>
        <end position="626"/>
    </location>
</feature>
<dbReference type="InterPro" id="IPR050742">
    <property type="entry name" value="Helicase_Restrict-Modif_Enz"/>
</dbReference>
<keyword evidence="3" id="KW-0347">Helicase</keyword>
<dbReference type="Pfam" id="PF08463">
    <property type="entry name" value="EcoEI_R_C"/>
    <property type="match status" value="1"/>
</dbReference>
<dbReference type="InterPro" id="IPR014001">
    <property type="entry name" value="Helicase_ATP-bd"/>
</dbReference>
<dbReference type="Pfam" id="PF04851">
    <property type="entry name" value="ResIII"/>
    <property type="match status" value="1"/>
</dbReference>
<dbReference type="InterPro" id="IPR027417">
    <property type="entry name" value="P-loop_NTPase"/>
</dbReference>
<dbReference type="NCBIfam" id="NF046051">
    <property type="entry name" value="restrict_EcoAI"/>
    <property type="match status" value="1"/>
</dbReference>
<dbReference type="SUPFAM" id="SSF52540">
    <property type="entry name" value="P-loop containing nucleoside triphosphate hydrolases"/>
    <property type="match status" value="2"/>
</dbReference>
<sequence length="830" mass="93385">MTAKGGRLLSSSSWSESRTIRELVVPLLRVAGWTEAAWQREYPIAPGGRQVIDGRVRQSSPLRADIALKHGDRPIAVVEAKASSKDFRTGVQQARRYAHRLDVPLAYATNGRQIIEIDMRDQIEREVPSFRGPEQAWAHYQGAAGLTTDWAKAFADTPYNRRVLDASGEPKQMRYYQDVAVQRLLRGIARGDQRILEVLATGAGKTSVAMQLVHVLWENHWPRGAGSGDSRPRVLYLADRDILVTQPMRDWFRPAFGDEPVVRVNTSSSRSKHLYFALYQALDQVGADAERLFQEYDDDWFDLIIVDECHRGSANADSAWRDVLTHFSKAVQVGLTATPVSRGPADTYGYFGPPVYEYSLRQGIEDGFLAPFQVVRVRLDSDVDGVEITPGTRDAVTGEEVPVRTYRVEELERRLILPERTQEAARYLTEYLRRTDRMGKTIVFCVNQDHAARFREAMVNLNRDLMQAYPDWVVRITADEGDLGRGLLDRFQQPDEPVPVVVTTSRLLSTGVDVPTVKNIVLFAGIKSMPLFKQTIGRGTRLDEENGKEYFTIIDFAGATRLFEDPEFDGPPIRRTEVGEGEELPPEATAPVPVDSADPDGDEPVVASAEPAYSHEDGGDLPPDEADEVIDPDEIAGVRRRSAAFTVSGIDVRVASEGMYVVNPETGALRLVRFEQWVRDRTRELDLRPDSLLAQWATVRGRRELRDALREELGISLDDLARRLNKPDCDPIDLLVHLAWDEPLKTRRDRADRFSREERAFLERYATEARQVLAALVDKYSAYGPDELDAKVLQLPPFRDMGSPAELAARFGGPDKMRDAFDDLGRRLFA</sequence>
<accession>A0ABX9W8C8</accession>
<organism evidence="3 4">
    <name type="scientific">Micromonospora solifontis</name>
    <dbReference type="NCBI Taxonomy" id="2487138"/>
    <lineage>
        <taxon>Bacteria</taxon>
        <taxon>Bacillati</taxon>
        <taxon>Actinomycetota</taxon>
        <taxon>Actinomycetes</taxon>
        <taxon>Micromonosporales</taxon>
        <taxon>Micromonosporaceae</taxon>
        <taxon>Micromonospora</taxon>
    </lineage>
</organism>
<evidence type="ECO:0000256" key="1">
    <source>
        <dbReference type="SAM" id="MobiDB-lite"/>
    </source>
</evidence>
<evidence type="ECO:0000313" key="4">
    <source>
        <dbReference type="Proteomes" id="UP000280698"/>
    </source>
</evidence>
<dbReference type="Proteomes" id="UP000280698">
    <property type="component" value="Unassembled WGS sequence"/>
</dbReference>
<keyword evidence="4" id="KW-1185">Reference proteome</keyword>
<dbReference type="PROSITE" id="PS51192">
    <property type="entry name" value="HELICASE_ATP_BIND_1"/>
    <property type="match status" value="1"/>
</dbReference>
<dbReference type="RefSeq" id="WP_123243692.1">
    <property type="nucleotide sequence ID" value="NZ_JAAHBY010000146.1"/>
</dbReference>
<name>A0ABX9W8C8_9ACTN</name>
<dbReference type="Gene3D" id="3.40.50.300">
    <property type="entry name" value="P-loop containing nucleotide triphosphate hydrolases"/>
    <property type="match status" value="2"/>
</dbReference>
<keyword evidence="3" id="KW-0067">ATP-binding</keyword>
<keyword evidence="3" id="KW-0378">Hydrolase</keyword>
<dbReference type="SMART" id="SM00487">
    <property type="entry name" value="DEXDc"/>
    <property type="match status" value="1"/>
</dbReference>
<proteinExistence type="predicted"/>
<dbReference type="EMBL" id="RJLN01000146">
    <property type="protein sequence ID" value="RNL86728.1"/>
    <property type="molecule type" value="Genomic_DNA"/>
</dbReference>
<dbReference type="GO" id="GO:0004386">
    <property type="term" value="F:helicase activity"/>
    <property type="evidence" value="ECO:0007669"/>
    <property type="project" value="UniProtKB-KW"/>
</dbReference>